<dbReference type="InterPro" id="IPR036047">
    <property type="entry name" value="F-box-like_dom_sf"/>
</dbReference>
<dbReference type="SUPFAM" id="SSF81383">
    <property type="entry name" value="F-box domain"/>
    <property type="match status" value="1"/>
</dbReference>
<dbReference type="AlphaFoldDB" id="A0A7S4QX92"/>
<dbReference type="Gene3D" id="2.130.10.10">
    <property type="entry name" value="YVTN repeat-like/Quinoprotein amine dehydrogenase"/>
    <property type="match status" value="1"/>
</dbReference>
<feature type="region of interest" description="Disordered" evidence="1">
    <location>
        <begin position="778"/>
        <end position="819"/>
    </location>
</feature>
<dbReference type="InterPro" id="IPR001810">
    <property type="entry name" value="F-box_dom"/>
</dbReference>
<dbReference type="PROSITE" id="PS50181">
    <property type="entry name" value="FBOX"/>
    <property type="match status" value="1"/>
</dbReference>
<sequence length="933" mass="102049">MKKMKRQRSDTSSASTTSSDAEAVAENRIKNAAAPQAHNRHRDHNDRESTEGVVPFMTSPSVSDTSYNQSTAVAYAAAAAAAAAHAAQAAAAAQAASEAATAAANACASYCPFMSSSSTHRLGTTSDRTLNQNHQQELSSTSSLSSSSSKSMTTSQAANSHFPLINGSSSAASASIISANGNYSGGSHYARAMLRPYGAREKEEDDENAMPALISNRRKQSSAVGATTQQKMEYSNNDLSDDAMPPLVTDGTTATKGAKNIKSDCTRKRISSATINRNYKIKNTRSARKKMRSSSSPLTSLPDELLHGIVSFANASSLCSLDASCKQMYELTPPHWKKISNRRFGHLCRFSKEYIESSHSGKVAWSAGMSLIRKEGRVYIPFDEVAPTGAMSGAIHHGFSGGNDGERNGYSRFVAFGSDDHSPGDQVNIDSEQVGLKSAEINDLYPNITIDGNDQEGRRAMKPISIRDMNSSFQPVGCIDGVVGAWSLAIVGKEGEEIVVNSMGSDFLHARRLFSRNLTNNINEQDCEEKKTKDGSGRRRVNNKMIKNDEQQESTPGATKATRTKKQQKNLKQQALPLTTRIDFREHDINEPPELFDGSRTEGIQILATPSVLLVSRQGMFHLFIPDDLHVLKRVHVYNAGCTNVVDLKWTASEYGERCFACCTDPGVVKVWQIMQNDNVENEDVRSVTSLSFSAVSGLVAPEVTAASSTVSRETKKEDKHEQHPYSIVHVKTVRTDHQEYFNSFDINHRFLAASRGRTLITVYDVVSGRALHNLREPESEYMEEDDNEGEAVVGGNENANNNGGGGGGNNVEDEDDFTHPLSMYSQGEILVTSSMLGAAICIWDMSNGTLLCRHSDIFRRDGYDNWLASQDELPDGNDVTCLSPIWGGNGLLLSVFGGYSYLFGFPANEVQRKKFDRIRMREMDVIRKKRRC</sequence>
<feature type="compositionally biased region" description="Low complexity" evidence="1">
    <location>
        <begin position="10"/>
        <end position="21"/>
    </location>
</feature>
<evidence type="ECO:0000313" key="3">
    <source>
        <dbReference type="EMBL" id="CAE4596770.1"/>
    </source>
</evidence>
<organism evidence="3">
    <name type="scientific">Ditylum brightwellii</name>
    <dbReference type="NCBI Taxonomy" id="49249"/>
    <lineage>
        <taxon>Eukaryota</taxon>
        <taxon>Sar</taxon>
        <taxon>Stramenopiles</taxon>
        <taxon>Ochrophyta</taxon>
        <taxon>Bacillariophyta</taxon>
        <taxon>Mediophyceae</taxon>
        <taxon>Lithodesmiophycidae</taxon>
        <taxon>Lithodesmiales</taxon>
        <taxon>Lithodesmiaceae</taxon>
        <taxon>Ditylum</taxon>
    </lineage>
</organism>
<dbReference type="InterPro" id="IPR036322">
    <property type="entry name" value="WD40_repeat_dom_sf"/>
</dbReference>
<feature type="compositionally biased region" description="Acidic residues" evidence="1">
    <location>
        <begin position="780"/>
        <end position="790"/>
    </location>
</feature>
<dbReference type="EMBL" id="HBNS01011644">
    <property type="protein sequence ID" value="CAE4596770.1"/>
    <property type="molecule type" value="Transcribed_RNA"/>
</dbReference>
<feature type="compositionally biased region" description="Low complexity" evidence="1">
    <location>
        <begin position="791"/>
        <end position="802"/>
    </location>
</feature>
<evidence type="ECO:0000259" key="2">
    <source>
        <dbReference type="PROSITE" id="PS50181"/>
    </source>
</evidence>
<feature type="region of interest" description="Disordered" evidence="1">
    <location>
        <begin position="1"/>
        <end position="63"/>
    </location>
</feature>
<reference evidence="3" key="1">
    <citation type="submission" date="2021-01" db="EMBL/GenBank/DDBJ databases">
        <authorList>
            <person name="Corre E."/>
            <person name="Pelletier E."/>
            <person name="Niang G."/>
            <person name="Scheremetjew M."/>
            <person name="Finn R."/>
            <person name="Kale V."/>
            <person name="Holt S."/>
            <person name="Cochrane G."/>
            <person name="Meng A."/>
            <person name="Brown T."/>
            <person name="Cohen L."/>
        </authorList>
    </citation>
    <scope>NUCLEOTIDE SEQUENCE</scope>
    <source>
        <strain evidence="3">GSO104</strain>
    </source>
</reference>
<proteinExistence type="predicted"/>
<name>A0A7S4QX92_9STRA</name>
<feature type="domain" description="F-box" evidence="2">
    <location>
        <begin position="295"/>
        <end position="339"/>
    </location>
</feature>
<protein>
    <recommendedName>
        <fullName evidence="2">F-box domain-containing protein</fullName>
    </recommendedName>
</protein>
<dbReference type="InterPro" id="IPR015943">
    <property type="entry name" value="WD40/YVTN_repeat-like_dom_sf"/>
</dbReference>
<dbReference type="SUPFAM" id="SSF50978">
    <property type="entry name" value="WD40 repeat-like"/>
    <property type="match status" value="1"/>
</dbReference>
<evidence type="ECO:0000256" key="1">
    <source>
        <dbReference type="SAM" id="MobiDB-lite"/>
    </source>
</evidence>
<dbReference type="Pfam" id="PF12937">
    <property type="entry name" value="F-box-like"/>
    <property type="match status" value="1"/>
</dbReference>
<gene>
    <name evidence="3" type="ORF">DBRI00130_LOCUS9417</name>
</gene>
<dbReference type="Gene3D" id="1.20.1280.50">
    <property type="match status" value="1"/>
</dbReference>
<feature type="region of interest" description="Disordered" evidence="1">
    <location>
        <begin position="131"/>
        <end position="155"/>
    </location>
</feature>
<feature type="compositionally biased region" description="Low complexity" evidence="1">
    <location>
        <begin position="139"/>
        <end position="155"/>
    </location>
</feature>
<accession>A0A7S4QX92</accession>
<feature type="compositionally biased region" description="Basic and acidic residues" evidence="1">
    <location>
        <begin position="528"/>
        <end position="537"/>
    </location>
</feature>
<feature type="region of interest" description="Disordered" evidence="1">
    <location>
        <begin position="525"/>
        <end position="573"/>
    </location>
</feature>